<reference evidence="2 3" key="1">
    <citation type="submission" date="2021-06" db="EMBL/GenBank/DDBJ databases">
        <authorList>
            <person name="Palmer J.M."/>
        </authorList>
    </citation>
    <scope>NUCLEOTIDE SEQUENCE [LARGE SCALE GENOMIC DNA]</scope>
    <source>
        <strain evidence="2 3">XC_2019</strain>
        <tissue evidence="2">Muscle</tissue>
    </source>
</reference>
<accession>A0ABV0SDA7</accession>
<dbReference type="EMBL" id="JAHRIN010077121">
    <property type="protein sequence ID" value="MEQ2218539.1"/>
    <property type="molecule type" value="Genomic_DNA"/>
</dbReference>
<dbReference type="Proteomes" id="UP001434883">
    <property type="component" value="Unassembled WGS sequence"/>
</dbReference>
<protein>
    <submittedName>
        <fullName evidence="2">Uncharacterized protein</fullName>
    </submittedName>
</protein>
<proteinExistence type="predicted"/>
<sequence length="119" mass="13050">MAAEWKSDHCKRWSTNHRCSAHNAAPQKSRGNLEAHRPGPFIWESVDPGNCIEMRGGLSKSRVVTENSCNGKVGIVGNNRFINCSQNNYPNRAVKVTNGAIRTGESMALPSNQLNVCIV</sequence>
<evidence type="ECO:0000313" key="2">
    <source>
        <dbReference type="EMBL" id="MEQ2218539.1"/>
    </source>
</evidence>
<evidence type="ECO:0000313" key="3">
    <source>
        <dbReference type="Proteomes" id="UP001434883"/>
    </source>
</evidence>
<comment type="caution">
    <text evidence="2">The sequence shown here is derived from an EMBL/GenBank/DDBJ whole genome shotgun (WGS) entry which is preliminary data.</text>
</comment>
<feature type="region of interest" description="Disordered" evidence="1">
    <location>
        <begin position="16"/>
        <end position="36"/>
    </location>
</feature>
<evidence type="ECO:0000256" key="1">
    <source>
        <dbReference type="SAM" id="MobiDB-lite"/>
    </source>
</evidence>
<gene>
    <name evidence="2" type="ORF">XENOCAPTIV_004678</name>
</gene>
<organism evidence="2 3">
    <name type="scientific">Xenoophorus captivus</name>
    <dbReference type="NCBI Taxonomy" id="1517983"/>
    <lineage>
        <taxon>Eukaryota</taxon>
        <taxon>Metazoa</taxon>
        <taxon>Chordata</taxon>
        <taxon>Craniata</taxon>
        <taxon>Vertebrata</taxon>
        <taxon>Euteleostomi</taxon>
        <taxon>Actinopterygii</taxon>
        <taxon>Neopterygii</taxon>
        <taxon>Teleostei</taxon>
        <taxon>Neoteleostei</taxon>
        <taxon>Acanthomorphata</taxon>
        <taxon>Ovalentaria</taxon>
        <taxon>Atherinomorphae</taxon>
        <taxon>Cyprinodontiformes</taxon>
        <taxon>Goodeidae</taxon>
        <taxon>Xenoophorus</taxon>
    </lineage>
</organism>
<name>A0ABV0SDA7_9TELE</name>
<keyword evidence="3" id="KW-1185">Reference proteome</keyword>
<feature type="non-terminal residue" evidence="2">
    <location>
        <position position="119"/>
    </location>
</feature>